<sequence length="401" mass="44469">MAPLPPVSYSPYDYAMHEDPYPTYGRLREEAPLYRNDDVDFWALSRHADVAGAFRDHERFSNVNGVSLDPSAWGPTAHRTMSFLALDPPTHTRMRSLVSKGFTPRRVRELEGEILRLTRRHLGPALEKGEFDVVADFAGRLPMDVICATMGVPEADRDELRRLADVVVHRVEGFDDVPPAGMEASLTLVGYYQDLVAERRRRPGDDLTSALLAAEEGGDRLTEDEIIAFLFLMVVAGNETTTKLVANALYWGRRNPAQLAKPMADPALVTGWVEETLRYDASSQTLARTVTKDTELHGRTVPAGGRLLLLIGAANRDPRVFPAPDVYDLDRDTSQLISFGGGRHFCLGANLARLEARIALTEFVRQVRSYDIDTGNAVRVHSVNVRGFASLPISVTLRTAM</sequence>
<dbReference type="PRINTS" id="PR00359">
    <property type="entry name" value="BP450"/>
</dbReference>
<evidence type="ECO:0000313" key="4">
    <source>
        <dbReference type="Proteomes" id="UP001500888"/>
    </source>
</evidence>
<keyword evidence="2" id="KW-0479">Metal-binding</keyword>
<dbReference type="InterPro" id="IPR002397">
    <property type="entry name" value="Cyt_P450_B"/>
</dbReference>
<keyword evidence="2" id="KW-0503">Monooxygenase</keyword>
<dbReference type="RefSeq" id="WP_344944401.1">
    <property type="nucleotide sequence ID" value="NZ_BAAAZR010000017.1"/>
</dbReference>
<protein>
    <submittedName>
        <fullName evidence="3">Cytochrome P450</fullName>
    </submittedName>
</protein>
<dbReference type="InterPro" id="IPR001128">
    <property type="entry name" value="Cyt_P450"/>
</dbReference>
<evidence type="ECO:0000256" key="2">
    <source>
        <dbReference type="RuleBase" id="RU000461"/>
    </source>
</evidence>
<keyword evidence="4" id="KW-1185">Reference proteome</keyword>
<dbReference type="Gene3D" id="1.10.630.10">
    <property type="entry name" value="Cytochrome P450"/>
    <property type="match status" value="1"/>
</dbReference>
<proteinExistence type="inferred from homology"/>
<keyword evidence="2" id="KW-0349">Heme</keyword>
<dbReference type="EMBL" id="BAAAZR010000017">
    <property type="protein sequence ID" value="GAA3822339.1"/>
    <property type="molecule type" value="Genomic_DNA"/>
</dbReference>
<evidence type="ECO:0000313" key="3">
    <source>
        <dbReference type="EMBL" id="GAA3822339.1"/>
    </source>
</evidence>
<accession>A0ABP7IN25</accession>
<dbReference type="PANTHER" id="PTHR46696:SF4">
    <property type="entry name" value="BIOTIN BIOSYNTHESIS CYTOCHROME P450"/>
    <property type="match status" value="1"/>
</dbReference>
<gene>
    <name evidence="3" type="ORF">GCM10022226_48450</name>
</gene>
<dbReference type="SUPFAM" id="SSF48264">
    <property type="entry name" value="Cytochrome P450"/>
    <property type="match status" value="1"/>
</dbReference>
<organism evidence="3 4">
    <name type="scientific">Sphaerisporangium flaviroseum</name>
    <dbReference type="NCBI Taxonomy" id="509199"/>
    <lineage>
        <taxon>Bacteria</taxon>
        <taxon>Bacillati</taxon>
        <taxon>Actinomycetota</taxon>
        <taxon>Actinomycetes</taxon>
        <taxon>Streptosporangiales</taxon>
        <taxon>Streptosporangiaceae</taxon>
        <taxon>Sphaerisporangium</taxon>
    </lineage>
</organism>
<dbReference type="InterPro" id="IPR036396">
    <property type="entry name" value="Cyt_P450_sf"/>
</dbReference>
<dbReference type="PANTHER" id="PTHR46696">
    <property type="entry name" value="P450, PUTATIVE (EUROFUNG)-RELATED"/>
    <property type="match status" value="1"/>
</dbReference>
<dbReference type="Pfam" id="PF00067">
    <property type="entry name" value="p450"/>
    <property type="match status" value="1"/>
</dbReference>
<keyword evidence="2" id="KW-0560">Oxidoreductase</keyword>
<comment type="caution">
    <text evidence="3">The sequence shown here is derived from an EMBL/GenBank/DDBJ whole genome shotgun (WGS) entry which is preliminary data.</text>
</comment>
<dbReference type="InterPro" id="IPR017972">
    <property type="entry name" value="Cyt_P450_CS"/>
</dbReference>
<comment type="similarity">
    <text evidence="1 2">Belongs to the cytochrome P450 family.</text>
</comment>
<dbReference type="CDD" id="cd11078">
    <property type="entry name" value="CYP130-like"/>
    <property type="match status" value="1"/>
</dbReference>
<dbReference type="Proteomes" id="UP001500888">
    <property type="component" value="Unassembled WGS sequence"/>
</dbReference>
<keyword evidence="2" id="KW-0408">Iron</keyword>
<dbReference type="PROSITE" id="PS00086">
    <property type="entry name" value="CYTOCHROME_P450"/>
    <property type="match status" value="1"/>
</dbReference>
<name>A0ABP7IN25_9ACTN</name>
<evidence type="ECO:0000256" key="1">
    <source>
        <dbReference type="ARBA" id="ARBA00010617"/>
    </source>
</evidence>
<reference evidence="4" key="1">
    <citation type="journal article" date="2019" name="Int. J. Syst. Evol. Microbiol.">
        <title>The Global Catalogue of Microorganisms (GCM) 10K type strain sequencing project: providing services to taxonomists for standard genome sequencing and annotation.</title>
        <authorList>
            <consortium name="The Broad Institute Genomics Platform"/>
            <consortium name="The Broad Institute Genome Sequencing Center for Infectious Disease"/>
            <person name="Wu L."/>
            <person name="Ma J."/>
        </authorList>
    </citation>
    <scope>NUCLEOTIDE SEQUENCE [LARGE SCALE GENOMIC DNA]</scope>
    <source>
        <strain evidence="4">JCM 16908</strain>
    </source>
</reference>